<keyword evidence="1" id="KW-0472">Membrane</keyword>
<keyword evidence="3" id="KW-1185">Reference proteome</keyword>
<comment type="caution">
    <text evidence="2">The sequence shown here is derived from an EMBL/GenBank/DDBJ whole genome shotgun (WGS) entry which is preliminary data.</text>
</comment>
<proteinExistence type="predicted"/>
<evidence type="ECO:0000313" key="2">
    <source>
        <dbReference type="EMBL" id="CAL4093059.1"/>
    </source>
</evidence>
<feature type="transmembrane region" description="Helical" evidence="1">
    <location>
        <begin position="58"/>
        <end position="79"/>
    </location>
</feature>
<protein>
    <submittedName>
        <fullName evidence="2">Uncharacterized protein</fullName>
    </submittedName>
</protein>
<sequence length="158" mass="17724">MAAGGHHHHIKWGHPWVVICQLMAICRPHPCGACHPHHQCMVIMAMPPVVMGMTTCTIWAMITCLLQGLWVCALGVPLWDQGADMMSMTKKSLNTPQGQKSGPLTENQLDMRCLISINASQRGKSRLIQVILPMWIWMIFHRVTDPEIGEVKLVLSIR</sequence>
<gene>
    <name evidence="2" type="ORF">MNOR_LOCUS14712</name>
</gene>
<dbReference type="EMBL" id="CAXKWB010008925">
    <property type="protein sequence ID" value="CAL4093059.1"/>
    <property type="molecule type" value="Genomic_DNA"/>
</dbReference>
<keyword evidence="1" id="KW-1133">Transmembrane helix</keyword>
<dbReference type="Proteomes" id="UP001497623">
    <property type="component" value="Unassembled WGS sequence"/>
</dbReference>
<reference evidence="2 3" key="1">
    <citation type="submission" date="2024-05" db="EMBL/GenBank/DDBJ databases">
        <authorList>
            <person name="Wallberg A."/>
        </authorList>
    </citation>
    <scope>NUCLEOTIDE SEQUENCE [LARGE SCALE GENOMIC DNA]</scope>
</reference>
<name>A0AAV2QMX8_MEGNR</name>
<evidence type="ECO:0000256" key="1">
    <source>
        <dbReference type="SAM" id="Phobius"/>
    </source>
</evidence>
<organism evidence="2 3">
    <name type="scientific">Meganyctiphanes norvegica</name>
    <name type="common">Northern krill</name>
    <name type="synonym">Thysanopoda norvegica</name>
    <dbReference type="NCBI Taxonomy" id="48144"/>
    <lineage>
        <taxon>Eukaryota</taxon>
        <taxon>Metazoa</taxon>
        <taxon>Ecdysozoa</taxon>
        <taxon>Arthropoda</taxon>
        <taxon>Crustacea</taxon>
        <taxon>Multicrustacea</taxon>
        <taxon>Malacostraca</taxon>
        <taxon>Eumalacostraca</taxon>
        <taxon>Eucarida</taxon>
        <taxon>Euphausiacea</taxon>
        <taxon>Euphausiidae</taxon>
        <taxon>Meganyctiphanes</taxon>
    </lineage>
</organism>
<accession>A0AAV2QMX8</accession>
<evidence type="ECO:0000313" key="3">
    <source>
        <dbReference type="Proteomes" id="UP001497623"/>
    </source>
</evidence>
<keyword evidence="1" id="KW-0812">Transmembrane</keyword>
<dbReference type="AlphaFoldDB" id="A0AAV2QMX8"/>